<gene>
    <name evidence="5" type="ORF">DEACI_1698</name>
    <name evidence="4" type="ORF">DEACI_4083</name>
</gene>
<proteinExistence type="inferred from homology"/>
<dbReference type="SUPFAM" id="SSF103378">
    <property type="entry name" value="2-methylcitrate dehydratase PrpD"/>
    <property type="match status" value="1"/>
</dbReference>
<reference evidence="5" key="1">
    <citation type="submission" date="2014-11" db="EMBL/GenBank/DDBJ databases">
        <authorList>
            <person name="Hornung B.V."/>
        </authorList>
    </citation>
    <scope>NUCLEOTIDE SEQUENCE</scope>
    <source>
        <strain evidence="5">INE</strain>
    </source>
</reference>
<evidence type="ECO:0000256" key="1">
    <source>
        <dbReference type="ARBA" id="ARBA00006174"/>
    </source>
</evidence>
<dbReference type="EC" id="4.-.-.-" evidence="4"/>
<name>A0A8S0X7F0_9FIRM</name>
<dbReference type="InterPro" id="IPR045336">
    <property type="entry name" value="MmgE_PrpD_N"/>
</dbReference>
<dbReference type="InterPro" id="IPR045337">
    <property type="entry name" value="MmgE_PrpD_C"/>
</dbReference>
<dbReference type="PANTHER" id="PTHR16943:SF8">
    <property type="entry name" value="2-METHYLCITRATE DEHYDRATASE"/>
    <property type="match status" value="1"/>
</dbReference>
<reference evidence="4" key="2">
    <citation type="submission" date="2020-01" db="EMBL/GenBank/DDBJ databases">
        <authorList>
            <person name="Hornung B."/>
        </authorList>
    </citation>
    <scope>NUCLEOTIDE SEQUENCE</scope>
    <source>
        <strain evidence="4">PacBioINE</strain>
    </source>
</reference>
<protein>
    <submittedName>
        <fullName evidence="4">MmgE/PrpD family</fullName>
        <ecNumber evidence="4">4.-.-.-</ecNumber>
    </submittedName>
    <submittedName>
        <fullName evidence="5">MmgE/PrpD protein</fullName>
    </submittedName>
</protein>
<dbReference type="InterPro" id="IPR042183">
    <property type="entry name" value="MmgE/PrpD_sf_1"/>
</dbReference>
<feature type="domain" description="MmgE/PrpD N-terminal" evidence="2">
    <location>
        <begin position="7"/>
        <end position="230"/>
    </location>
</feature>
<dbReference type="PANTHER" id="PTHR16943">
    <property type="entry name" value="2-METHYLCITRATE DEHYDRATASE-RELATED"/>
    <property type="match status" value="1"/>
</dbReference>
<organism evidence="4">
    <name type="scientific">Acididesulfobacillus acetoxydans</name>
    <dbReference type="NCBI Taxonomy" id="1561005"/>
    <lineage>
        <taxon>Bacteria</taxon>
        <taxon>Bacillati</taxon>
        <taxon>Bacillota</taxon>
        <taxon>Clostridia</taxon>
        <taxon>Eubacteriales</taxon>
        <taxon>Peptococcaceae</taxon>
        <taxon>Acididesulfobacillus</taxon>
    </lineage>
</organism>
<dbReference type="RefSeq" id="WP_240986507.1">
    <property type="nucleotide sequence ID" value="NZ_CDGJ01000047.1"/>
</dbReference>
<evidence type="ECO:0000313" key="4">
    <source>
        <dbReference type="EMBL" id="CAA7603260.1"/>
    </source>
</evidence>
<evidence type="ECO:0000259" key="2">
    <source>
        <dbReference type="Pfam" id="PF03972"/>
    </source>
</evidence>
<feature type="domain" description="MmgE/PrpD C-terminal" evidence="3">
    <location>
        <begin position="256"/>
        <end position="419"/>
    </location>
</feature>
<dbReference type="Pfam" id="PF19305">
    <property type="entry name" value="MmgE_PrpD_C"/>
    <property type="match status" value="1"/>
</dbReference>
<dbReference type="Proteomes" id="UP000836597">
    <property type="component" value="Chromosome"/>
</dbReference>
<dbReference type="Proteomes" id="UP001071230">
    <property type="component" value="Unassembled WGS sequence"/>
</dbReference>
<dbReference type="InterPro" id="IPR005656">
    <property type="entry name" value="MmgE_PrpD"/>
</dbReference>
<dbReference type="Gene3D" id="3.30.1330.120">
    <property type="entry name" value="2-methylcitrate dehydratase PrpD"/>
    <property type="match status" value="1"/>
</dbReference>
<accession>A0A8S0X7F0</accession>
<dbReference type="Pfam" id="PF03972">
    <property type="entry name" value="MmgE_PrpD_N"/>
    <property type="match status" value="1"/>
</dbReference>
<dbReference type="KEGG" id="aacx:DEACI_4083"/>
<keyword evidence="6" id="KW-1185">Reference proteome</keyword>
<dbReference type="AlphaFoldDB" id="A0A8S0X7F0"/>
<dbReference type="Gene3D" id="1.10.4100.10">
    <property type="entry name" value="2-methylcitrate dehydratase PrpD"/>
    <property type="match status" value="1"/>
</dbReference>
<dbReference type="EMBL" id="LR746496">
    <property type="protein sequence ID" value="CAA7603260.1"/>
    <property type="molecule type" value="Genomic_DNA"/>
</dbReference>
<comment type="similarity">
    <text evidence="1">Belongs to the PrpD family.</text>
</comment>
<evidence type="ECO:0000259" key="3">
    <source>
        <dbReference type="Pfam" id="PF19305"/>
    </source>
</evidence>
<dbReference type="EMBL" id="CDGJ01000047">
    <property type="protein sequence ID" value="CEJ07239.1"/>
    <property type="molecule type" value="Genomic_DNA"/>
</dbReference>
<dbReference type="GO" id="GO:0016829">
    <property type="term" value="F:lyase activity"/>
    <property type="evidence" value="ECO:0007669"/>
    <property type="project" value="UniProtKB-KW"/>
</dbReference>
<dbReference type="InterPro" id="IPR042188">
    <property type="entry name" value="MmgE/PrpD_sf_2"/>
</dbReference>
<evidence type="ECO:0000313" key="5">
    <source>
        <dbReference type="EMBL" id="CEJ07239.1"/>
    </source>
</evidence>
<evidence type="ECO:0000313" key="6">
    <source>
        <dbReference type="Proteomes" id="UP001071230"/>
    </source>
</evidence>
<dbReference type="InterPro" id="IPR036148">
    <property type="entry name" value="MmgE/PrpD_sf"/>
</dbReference>
<sequence length="448" mass="48156">MATGEEQVIRFIRKLQWEDVPPTVQEQVKHCALDVLGAIIAGSSTKVGQIIADHVESFWPGDGASIILRGKKASVPGATLANSFMANALDIDDGYRLIKGHPGATVLPAILATAEQRHISGKEFLTALLIGYEMAIRGGIAWHAYHAEYHGSGSWGSLGAAAGAARAMGLTAEQTIQALGTAEYHAPISEMMRCIDVPAMTKDGIGWGSMVGVVSALLAEQGFTGIGSIFGMEPFRELVGSLGNEFKIMGLYFKPYSCCRWAQPAVWAALQLRSQYGFVAQEVRCVKISTFKSATRLARNLPETTEEAQYSITYPVSAALVAGEVGPGQVLEENLANPEINRIVSLVEVAFDERFEKEFPAQCMCELEIKLSNGQVYNSGPVAALGDPDHPLGNAGLENKFRWLAGYVLDRESVEAIVAGVLGLEKAKDVATLLSVLGYIKNEKTSHQ</sequence>
<keyword evidence="4" id="KW-0456">Lyase</keyword>